<feature type="binding site" evidence="9 13">
    <location>
        <position position="459"/>
    </location>
    <ligand>
        <name>Mn(2+)</name>
        <dbReference type="ChEBI" id="CHEBI:29035"/>
        <label>1</label>
    </ligand>
</feature>
<feature type="binding site" evidence="9 13">
    <location>
        <position position="62"/>
    </location>
    <ligand>
        <name>Mn(2+)</name>
        <dbReference type="ChEBI" id="CHEBI:29035"/>
        <label>2</label>
    </ligand>
</feature>
<dbReference type="SUPFAM" id="SSF64158">
    <property type="entry name" value="2,3-Bisphosphoglycerate-independent phosphoglycerate mutase, substrate-binding domain"/>
    <property type="match status" value="1"/>
</dbReference>
<dbReference type="FunFam" id="3.40.1450.10:FF:000002">
    <property type="entry name" value="2,3-bisphosphoglycerate-independent phosphoglycerate mutase"/>
    <property type="match status" value="1"/>
</dbReference>
<accession>A0A6I1EQH6</accession>
<reference evidence="16 17" key="1">
    <citation type="submission" date="2019-10" db="EMBL/GenBank/DDBJ databases">
        <title>Genome diversity of Sutterella seckii.</title>
        <authorList>
            <person name="Chaplin A.V."/>
            <person name="Sokolova S.R."/>
            <person name="Mosin K.A."/>
            <person name="Ivanova E.L."/>
            <person name="Kochetkova T.O."/>
            <person name="Goltsov A.Y."/>
            <person name="Trofimov D.Y."/>
            <person name="Efimov B.A."/>
        </authorList>
    </citation>
    <scope>NUCLEOTIDE SEQUENCE [LARGE SCALE GENOMIC DNA]</scope>
    <source>
        <strain evidence="16 17">ASD393</strain>
    </source>
</reference>
<evidence type="ECO:0000256" key="1">
    <source>
        <dbReference type="ARBA" id="ARBA00000370"/>
    </source>
</evidence>
<comment type="pathway">
    <text evidence="3 9">Carbohydrate degradation; glycolysis; pyruvate from D-glyceraldehyde 3-phosphate: step 3/5.</text>
</comment>
<gene>
    <name evidence="9" type="primary">gpmI</name>
    <name evidence="16" type="ORF">GBM95_09215</name>
</gene>
<feature type="binding site" evidence="9 12">
    <location>
        <position position="333"/>
    </location>
    <ligand>
        <name>substrate</name>
    </ligand>
</feature>
<feature type="binding site" evidence="9 12">
    <location>
        <position position="192"/>
    </location>
    <ligand>
        <name>substrate</name>
    </ligand>
</feature>
<dbReference type="PIRSF" id="PIRSF001492">
    <property type="entry name" value="IPGAM"/>
    <property type="match status" value="1"/>
</dbReference>
<feature type="binding site" evidence="9 13">
    <location>
        <position position="400"/>
    </location>
    <ligand>
        <name>Mn(2+)</name>
        <dbReference type="ChEBI" id="CHEBI:29035"/>
        <label>1</label>
    </ligand>
</feature>
<evidence type="ECO:0000256" key="2">
    <source>
        <dbReference type="ARBA" id="ARBA00002315"/>
    </source>
</evidence>
<evidence type="ECO:0000256" key="11">
    <source>
        <dbReference type="PIRSR" id="PIRSR001492-1"/>
    </source>
</evidence>
<evidence type="ECO:0000256" key="10">
    <source>
        <dbReference type="NCBIfam" id="TIGR01307"/>
    </source>
</evidence>
<dbReference type="SUPFAM" id="SSF53649">
    <property type="entry name" value="Alkaline phosphatase-like"/>
    <property type="match status" value="1"/>
</dbReference>
<dbReference type="Proteomes" id="UP000430564">
    <property type="component" value="Unassembled WGS sequence"/>
</dbReference>
<keyword evidence="7 9" id="KW-0464">Manganese</keyword>
<dbReference type="InterPro" id="IPR036646">
    <property type="entry name" value="PGAM_B_sf"/>
</dbReference>
<comment type="subunit">
    <text evidence="9">Monomer.</text>
</comment>
<dbReference type="UniPathway" id="UPA00109">
    <property type="reaction ID" value="UER00186"/>
</dbReference>
<dbReference type="PANTHER" id="PTHR31637">
    <property type="entry name" value="2,3-BISPHOSPHOGLYCERATE-INDEPENDENT PHOSPHOGLYCERATE MUTASE"/>
    <property type="match status" value="1"/>
</dbReference>
<evidence type="ECO:0000259" key="14">
    <source>
        <dbReference type="Pfam" id="PF01676"/>
    </source>
</evidence>
<keyword evidence="8 9" id="KW-0413">Isomerase</keyword>
<evidence type="ECO:0000256" key="13">
    <source>
        <dbReference type="PIRSR" id="PIRSR001492-3"/>
    </source>
</evidence>
<sequence length="510" mass="55250">MHKVLLMILDGWGIGGGAADPADAISAAHPAYLESLMKRCPHAELLTFGENVGLPAGQMGNSEVGHLNIGAGRVVYQDLVRINRACESGALTAQPEIAALIAHARETGSALHLMGLFSDGGVHASFDHLLAFIDLARKEGIRKVFVHAFMDGRDTDPKSGLGFVKRLEEKLSAPGETAVLASMIGRYYAMDRDKRWERIQEAYDLLVHGKGAPSQDFVKSVEDSYAAGITDEFMKPVVKTDASGRPVGRIEEGDAVVFLNFRNDRARELTSVLTQAPQGNMKPLSLWFATMTPYDATFRGLHVLFDKENVVNPIGEYVASLGLRQLRIAETEKYAHVTFFLNGGREAPFPGEDRILVPSPKVATYDLAPEMSAPEVAEKLCAALREEKYDFICLNFANGDMVGHTGVWDAIEKAVKAVDGCVEKVIKTARECGYDVVQIADHGNADHAKNADGSPNTAHSLNPVPILVVSDRVEKVKDGVLADVAPTVLALMGLRQPPEMTGHSLVEMKA</sequence>
<feature type="binding site" evidence="9 13">
    <location>
        <position position="441"/>
    </location>
    <ligand>
        <name>Mn(2+)</name>
        <dbReference type="ChEBI" id="CHEBI:29035"/>
        <label>2</label>
    </ligand>
</feature>
<evidence type="ECO:0000313" key="17">
    <source>
        <dbReference type="Proteomes" id="UP000430564"/>
    </source>
</evidence>
<dbReference type="Pfam" id="PF06415">
    <property type="entry name" value="iPGM_N"/>
    <property type="match status" value="1"/>
</dbReference>
<comment type="caution">
    <text evidence="16">The sequence shown here is derived from an EMBL/GenBank/DDBJ whole genome shotgun (WGS) entry which is preliminary data.</text>
</comment>
<dbReference type="HAMAP" id="MF_01038">
    <property type="entry name" value="GpmI"/>
    <property type="match status" value="1"/>
</dbReference>
<comment type="function">
    <text evidence="2 9">Catalyzes the interconversion of 2-phosphoglycerate and 3-phosphoglycerate.</text>
</comment>
<feature type="domain" description="Metalloenzyme" evidence="14">
    <location>
        <begin position="3"/>
        <end position="495"/>
    </location>
</feature>
<dbReference type="GO" id="GO:0005829">
    <property type="term" value="C:cytosol"/>
    <property type="evidence" value="ECO:0007669"/>
    <property type="project" value="TreeGrafter"/>
</dbReference>
<feature type="binding site" evidence="9 13">
    <location>
        <position position="10"/>
    </location>
    <ligand>
        <name>Mn(2+)</name>
        <dbReference type="ChEBI" id="CHEBI:29035"/>
        <label>2</label>
    </ligand>
</feature>
<feature type="binding site" evidence="9 12">
    <location>
        <position position="186"/>
    </location>
    <ligand>
        <name>substrate</name>
    </ligand>
</feature>
<evidence type="ECO:0000256" key="12">
    <source>
        <dbReference type="PIRSR" id="PIRSR001492-2"/>
    </source>
</evidence>
<evidence type="ECO:0000313" key="16">
    <source>
        <dbReference type="EMBL" id="KAB7656046.1"/>
    </source>
</evidence>
<dbReference type="CDD" id="cd16010">
    <property type="entry name" value="iPGM"/>
    <property type="match status" value="1"/>
</dbReference>
<evidence type="ECO:0000256" key="4">
    <source>
        <dbReference type="ARBA" id="ARBA00008819"/>
    </source>
</evidence>
<dbReference type="NCBIfam" id="TIGR01307">
    <property type="entry name" value="pgm_bpd_ind"/>
    <property type="match status" value="1"/>
</dbReference>
<feature type="binding site" evidence="9 13">
    <location>
        <position position="442"/>
    </location>
    <ligand>
        <name>Mn(2+)</name>
        <dbReference type="ChEBI" id="CHEBI:29035"/>
        <label>2</label>
    </ligand>
</feature>
<dbReference type="RefSeq" id="WP_152158837.1">
    <property type="nucleotide sequence ID" value="NZ_WEHX01000077.1"/>
</dbReference>
<comment type="similarity">
    <text evidence="4 9">Belongs to the BPG-independent phosphoglycerate mutase family.</text>
</comment>
<dbReference type="PANTHER" id="PTHR31637:SF0">
    <property type="entry name" value="2,3-BISPHOSPHOGLYCERATE-INDEPENDENT PHOSPHOGLYCERATE MUTASE"/>
    <property type="match status" value="1"/>
</dbReference>
<dbReference type="EMBL" id="WEHX01000077">
    <property type="protein sequence ID" value="KAB7656046.1"/>
    <property type="molecule type" value="Genomic_DNA"/>
</dbReference>
<evidence type="ECO:0000256" key="6">
    <source>
        <dbReference type="ARBA" id="ARBA00023152"/>
    </source>
</evidence>
<evidence type="ECO:0000256" key="3">
    <source>
        <dbReference type="ARBA" id="ARBA00004798"/>
    </source>
</evidence>
<feature type="binding site" evidence="9 12">
    <location>
        <begin position="153"/>
        <end position="154"/>
    </location>
    <ligand>
        <name>substrate</name>
    </ligand>
</feature>
<feature type="binding site" evidence="9 13">
    <location>
        <position position="404"/>
    </location>
    <ligand>
        <name>Mn(2+)</name>
        <dbReference type="ChEBI" id="CHEBI:29035"/>
        <label>1</label>
    </ligand>
</feature>
<proteinExistence type="inferred from homology"/>
<comment type="catalytic activity">
    <reaction evidence="1 9">
        <text>(2R)-2-phosphoglycerate = (2R)-3-phosphoglycerate</text>
        <dbReference type="Rhea" id="RHEA:15901"/>
        <dbReference type="ChEBI" id="CHEBI:58272"/>
        <dbReference type="ChEBI" id="CHEBI:58289"/>
        <dbReference type="EC" id="5.4.2.12"/>
    </reaction>
</comment>
<organism evidence="16 17">
    <name type="scientific">Sutterella seckii</name>
    <dbReference type="NCBI Taxonomy" id="1944635"/>
    <lineage>
        <taxon>Bacteria</taxon>
        <taxon>Pseudomonadati</taxon>
        <taxon>Pseudomonadota</taxon>
        <taxon>Betaproteobacteria</taxon>
        <taxon>Burkholderiales</taxon>
        <taxon>Sutterellaceae</taxon>
        <taxon>Sutterella</taxon>
    </lineage>
</organism>
<dbReference type="Gene3D" id="3.40.720.10">
    <property type="entry name" value="Alkaline Phosphatase, subunit A"/>
    <property type="match status" value="1"/>
</dbReference>
<evidence type="ECO:0000256" key="5">
    <source>
        <dbReference type="ARBA" id="ARBA00022723"/>
    </source>
</evidence>
<evidence type="ECO:0000259" key="15">
    <source>
        <dbReference type="Pfam" id="PF06415"/>
    </source>
</evidence>
<feature type="domain" description="BPG-independent PGAM N-terminal" evidence="15">
    <location>
        <begin position="82"/>
        <end position="295"/>
    </location>
</feature>
<dbReference type="Pfam" id="PF01676">
    <property type="entry name" value="Metalloenzyme"/>
    <property type="match status" value="1"/>
</dbReference>
<feature type="active site" description="Phosphoserine intermediate" evidence="9 11">
    <location>
        <position position="62"/>
    </location>
</feature>
<dbReference type="GO" id="GO:0006096">
    <property type="term" value="P:glycolytic process"/>
    <property type="evidence" value="ECO:0007669"/>
    <property type="project" value="UniProtKB-UniRule"/>
</dbReference>
<dbReference type="AlphaFoldDB" id="A0A6I1EQH6"/>
<dbReference type="InterPro" id="IPR005995">
    <property type="entry name" value="Pgm_bpd_ind"/>
</dbReference>
<name>A0A6I1EQH6_9BURK</name>
<comment type="cofactor">
    <cofactor evidence="9">
        <name>Mn(2+)</name>
        <dbReference type="ChEBI" id="CHEBI:29035"/>
    </cofactor>
    <text evidence="9">Binds 2 manganese ions per subunit.</text>
</comment>
<dbReference type="InterPro" id="IPR011258">
    <property type="entry name" value="BPG-indep_PGM_N"/>
</dbReference>
<dbReference type="EC" id="5.4.2.12" evidence="9 10"/>
<dbReference type="GO" id="GO:0004619">
    <property type="term" value="F:phosphoglycerate mutase activity"/>
    <property type="evidence" value="ECO:0007669"/>
    <property type="project" value="UniProtKB-UniRule"/>
</dbReference>
<feature type="binding site" evidence="9 12">
    <location>
        <begin position="262"/>
        <end position="265"/>
    </location>
    <ligand>
        <name>substrate</name>
    </ligand>
</feature>
<evidence type="ECO:0000256" key="8">
    <source>
        <dbReference type="ARBA" id="ARBA00023235"/>
    </source>
</evidence>
<dbReference type="GO" id="GO:0030145">
    <property type="term" value="F:manganese ion binding"/>
    <property type="evidence" value="ECO:0007669"/>
    <property type="project" value="UniProtKB-UniRule"/>
</dbReference>
<dbReference type="Gene3D" id="3.40.1450.10">
    <property type="entry name" value="BPG-independent phosphoglycerate mutase, domain B"/>
    <property type="match status" value="1"/>
</dbReference>
<dbReference type="GO" id="GO:0006007">
    <property type="term" value="P:glucose catabolic process"/>
    <property type="evidence" value="ECO:0007669"/>
    <property type="project" value="InterPro"/>
</dbReference>
<evidence type="ECO:0000256" key="7">
    <source>
        <dbReference type="ARBA" id="ARBA00023211"/>
    </source>
</evidence>
<protein>
    <recommendedName>
        <fullName evidence="9 10">2,3-bisphosphoglycerate-independent phosphoglycerate mutase</fullName>
        <shortName evidence="9">BPG-independent PGAM</shortName>
        <shortName evidence="9">Phosphoglyceromutase</shortName>
        <shortName evidence="9">iPGM</shortName>
        <ecNumber evidence="9 10">5.4.2.12</ecNumber>
    </recommendedName>
</protein>
<feature type="binding site" evidence="9 12">
    <location>
        <position position="123"/>
    </location>
    <ligand>
        <name>substrate</name>
    </ligand>
</feature>
<keyword evidence="5 9" id="KW-0479">Metal-binding</keyword>
<dbReference type="OrthoDB" id="9800863at2"/>
<keyword evidence="6 9" id="KW-0324">Glycolysis</keyword>
<dbReference type="InterPro" id="IPR017850">
    <property type="entry name" value="Alkaline_phosphatase_core_sf"/>
</dbReference>
<evidence type="ECO:0000256" key="9">
    <source>
        <dbReference type="HAMAP-Rule" id="MF_01038"/>
    </source>
</evidence>
<dbReference type="InterPro" id="IPR006124">
    <property type="entry name" value="Metalloenzyme"/>
</dbReference>